<keyword evidence="4" id="KW-0238">DNA-binding</keyword>
<evidence type="ECO:0000313" key="8">
    <source>
        <dbReference type="EMBL" id="MCP2264172.1"/>
    </source>
</evidence>
<organism evidence="8 9">
    <name type="scientific">Promicromonospora thailandica</name>
    <dbReference type="NCBI Taxonomy" id="765201"/>
    <lineage>
        <taxon>Bacteria</taxon>
        <taxon>Bacillati</taxon>
        <taxon>Actinomycetota</taxon>
        <taxon>Actinomycetes</taxon>
        <taxon>Micrococcales</taxon>
        <taxon>Promicromonosporaceae</taxon>
        <taxon>Promicromonospora</taxon>
    </lineage>
</organism>
<dbReference type="SUPFAM" id="SSF88946">
    <property type="entry name" value="Sigma2 domain of RNA polymerase sigma factors"/>
    <property type="match status" value="1"/>
</dbReference>
<dbReference type="Pfam" id="PF04542">
    <property type="entry name" value="Sigma70_r2"/>
    <property type="match status" value="1"/>
</dbReference>
<evidence type="ECO:0000256" key="3">
    <source>
        <dbReference type="ARBA" id="ARBA00023082"/>
    </source>
</evidence>
<evidence type="ECO:0000256" key="1">
    <source>
        <dbReference type="ARBA" id="ARBA00010641"/>
    </source>
</evidence>
<keyword evidence="2" id="KW-0805">Transcription regulation</keyword>
<evidence type="ECO:0000313" key="9">
    <source>
        <dbReference type="Proteomes" id="UP001139493"/>
    </source>
</evidence>
<dbReference type="Pfam" id="PF08281">
    <property type="entry name" value="Sigma70_r4_2"/>
    <property type="match status" value="1"/>
</dbReference>
<evidence type="ECO:0000259" key="7">
    <source>
        <dbReference type="Pfam" id="PF08281"/>
    </source>
</evidence>
<dbReference type="AlphaFoldDB" id="A0A9X2FZC9"/>
<comment type="caution">
    <text evidence="8">The sequence shown here is derived from an EMBL/GenBank/DDBJ whole genome shotgun (WGS) entry which is preliminary data.</text>
</comment>
<dbReference type="SUPFAM" id="SSF88659">
    <property type="entry name" value="Sigma3 and sigma4 domains of RNA polymerase sigma factors"/>
    <property type="match status" value="1"/>
</dbReference>
<evidence type="ECO:0000256" key="4">
    <source>
        <dbReference type="ARBA" id="ARBA00023125"/>
    </source>
</evidence>
<reference evidence="8" key="1">
    <citation type="submission" date="2022-06" db="EMBL/GenBank/DDBJ databases">
        <title>Genomic Encyclopedia of Archaeal and Bacterial Type Strains, Phase II (KMG-II): from individual species to whole genera.</title>
        <authorList>
            <person name="Goeker M."/>
        </authorList>
    </citation>
    <scope>NUCLEOTIDE SEQUENCE</scope>
    <source>
        <strain evidence="8">DSM 26652</strain>
    </source>
</reference>
<dbReference type="InterPro" id="IPR036388">
    <property type="entry name" value="WH-like_DNA-bd_sf"/>
</dbReference>
<dbReference type="PANTHER" id="PTHR43133:SF8">
    <property type="entry name" value="RNA POLYMERASE SIGMA FACTOR HI_1459-RELATED"/>
    <property type="match status" value="1"/>
</dbReference>
<dbReference type="Gene3D" id="1.10.1740.10">
    <property type="match status" value="1"/>
</dbReference>
<dbReference type="InterPro" id="IPR013325">
    <property type="entry name" value="RNA_pol_sigma_r2"/>
</dbReference>
<dbReference type="GO" id="GO:0016987">
    <property type="term" value="F:sigma factor activity"/>
    <property type="evidence" value="ECO:0007669"/>
    <property type="project" value="UniProtKB-KW"/>
</dbReference>
<accession>A0A9X2FZC9</accession>
<dbReference type="EMBL" id="JAMTCS010000004">
    <property type="protein sequence ID" value="MCP2264172.1"/>
    <property type="molecule type" value="Genomic_DNA"/>
</dbReference>
<proteinExistence type="inferred from homology"/>
<dbReference type="InterPro" id="IPR039425">
    <property type="entry name" value="RNA_pol_sigma-70-like"/>
</dbReference>
<dbReference type="PANTHER" id="PTHR43133">
    <property type="entry name" value="RNA POLYMERASE ECF-TYPE SIGMA FACTO"/>
    <property type="match status" value="1"/>
</dbReference>
<dbReference type="InterPro" id="IPR013249">
    <property type="entry name" value="RNA_pol_sigma70_r4_t2"/>
</dbReference>
<evidence type="ECO:0000259" key="6">
    <source>
        <dbReference type="Pfam" id="PF04542"/>
    </source>
</evidence>
<keyword evidence="9" id="KW-1185">Reference proteome</keyword>
<name>A0A9X2FZC9_9MICO</name>
<dbReference type="InterPro" id="IPR013324">
    <property type="entry name" value="RNA_pol_sigma_r3/r4-like"/>
</dbReference>
<keyword evidence="5" id="KW-0804">Transcription</keyword>
<gene>
    <name evidence="8" type="ORF">APR03_001508</name>
</gene>
<dbReference type="GO" id="GO:0006352">
    <property type="term" value="P:DNA-templated transcription initiation"/>
    <property type="evidence" value="ECO:0007669"/>
    <property type="project" value="InterPro"/>
</dbReference>
<dbReference type="GO" id="GO:0003677">
    <property type="term" value="F:DNA binding"/>
    <property type="evidence" value="ECO:0007669"/>
    <property type="project" value="UniProtKB-KW"/>
</dbReference>
<dbReference type="Proteomes" id="UP001139493">
    <property type="component" value="Unassembled WGS sequence"/>
</dbReference>
<dbReference type="CDD" id="cd06171">
    <property type="entry name" value="Sigma70_r4"/>
    <property type="match status" value="1"/>
</dbReference>
<dbReference type="NCBIfam" id="TIGR02937">
    <property type="entry name" value="sigma70-ECF"/>
    <property type="match status" value="1"/>
</dbReference>
<evidence type="ECO:0000256" key="2">
    <source>
        <dbReference type="ARBA" id="ARBA00023015"/>
    </source>
</evidence>
<dbReference type="InterPro" id="IPR007627">
    <property type="entry name" value="RNA_pol_sigma70_r2"/>
</dbReference>
<dbReference type="Gene3D" id="1.10.10.10">
    <property type="entry name" value="Winged helix-like DNA-binding domain superfamily/Winged helix DNA-binding domain"/>
    <property type="match status" value="1"/>
</dbReference>
<keyword evidence="3" id="KW-0731">Sigma factor</keyword>
<protein>
    <submittedName>
        <fullName evidence="8">RNA polymerase sigma-70 factor, ECF subfamily</fullName>
    </submittedName>
</protein>
<sequence length="325" mass="34907">MILGVRTVLPNGAPTEADLVAAARAGDTSAVGLLFARYRPALLAVATSLLGHVPDAEDAVQEAGLTALLRIGTLRDPDAVGPWLKEVVRNACRRRLRTPATDVLDDQVAAGLPSSEPDPADLLDAHAGRDWLWAALGELPSEQRTAFVLRYLGGLPAYRDIAVTLGVPVGTVRSRLSAARARMAGALLATAEAAHDDVAVLTRERRREAARELAEADRGDTRSMLADRCSPAVESTWASGLTTIGPSYMRQAMARDVADGVRHRLADVVAGHDLELWEIELVNPPEDPDHCPPGALWVLRLEGDQVHRTHLFHRPRPAAPEPALL</sequence>
<comment type="similarity">
    <text evidence="1">Belongs to the sigma-70 factor family. ECF subfamily.</text>
</comment>
<dbReference type="InterPro" id="IPR014284">
    <property type="entry name" value="RNA_pol_sigma-70_dom"/>
</dbReference>
<evidence type="ECO:0000256" key="5">
    <source>
        <dbReference type="ARBA" id="ARBA00023163"/>
    </source>
</evidence>
<feature type="domain" description="RNA polymerase sigma-70 region 2" evidence="6">
    <location>
        <begin position="34"/>
        <end position="98"/>
    </location>
</feature>
<feature type="domain" description="RNA polymerase sigma factor 70 region 4 type 2" evidence="7">
    <location>
        <begin position="130"/>
        <end position="183"/>
    </location>
</feature>